<evidence type="ECO:0008006" key="5">
    <source>
        <dbReference type="Google" id="ProtNLM"/>
    </source>
</evidence>
<name>A0A4R5TKG4_9GAMM</name>
<accession>A0A4R5TKG4</accession>
<feature type="signal peptide" evidence="2">
    <location>
        <begin position="1"/>
        <end position="19"/>
    </location>
</feature>
<keyword evidence="4" id="KW-1185">Reference proteome</keyword>
<dbReference type="AlphaFoldDB" id="A0A4R5TKG4"/>
<feature type="chain" id="PRO_5020194435" description="DUF3828 domain-containing protein" evidence="2">
    <location>
        <begin position="20"/>
        <end position="306"/>
    </location>
</feature>
<evidence type="ECO:0000256" key="1">
    <source>
        <dbReference type="SAM" id="MobiDB-lite"/>
    </source>
</evidence>
<organism evidence="3 4">
    <name type="scientific">Luteimonas aestuarii</name>
    <dbReference type="NCBI Taxonomy" id="453837"/>
    <lineage>
        <taxon>Bacteria</taxon>
        <taxon>Pseudomonadati</taxon>
        <taxon>Pseudomonadota</taxon>
        <taxon>Gammaproteobacteria</taxon>
        <taxon>Lysobacterales</taxon>
        <taxon>Lysobacteraceae</taxon>
        <taxon>Luteimonas</taxon>
    </lineage>
</organism>
<evidence type="ECO:0000313" key="3">
    <source>
        <dbReference type="EMBL" id="TDK22995.1"/>
    </source>
</evidence>
<dbReference type="EMBL" id="SMTF01000011">
    <property type="protein sequence ID" value="TDK22995.1"/>
    <property type="molecule type" value="Genomic_DNA"/>
</dbReference>
<dbReference type="Proteomes" id="UP000294796">
    <property type="component" value="Unassembled WGS sequence"/>
</dbReference>
<dbReference type="OrthoDB" id="6194714at2"/>
<feature type="region of interest" description="Disordered" evidence="1">
    <location>
        <begin position="284"/>
        <end position="306"/>
    </location>
</feature>
<comment type="caution">
    <text evidence="3">The sequence shown here is derived from an EMBL/GenBank/DDBJ whole genome shotgun (WGS) entry which is preliminary data.</text>
</comment>
<sequence>MARSTVAAFLLASLLVPLAACGWGDRPGQDRFQPGGATPVEAVRELNAHLVSGDLAAFATDAVPPGLHARLDTAWREGRTRWPLDELPLSDTHPRALAALTVDDAETSLQGTFDRQFANAAGELRQAATALGLFAVQFIQQHGEYSDTEREHLSQVVAALSAWAAEAPLHDRKRAAQAITLLTVAARQARLDSAEDFAAAGIDAALQRLRPVVTAGKQAMALYGLDLDADIATMDVTLQSQTGDTANVRLQYTLADQPIDVVVDVERRDGRWYVSDFVANAEAAVAAGPDARPEPDTSDTAPSGSR</sequence>
<keyword evidence="2" id="KW-0732">Signal</keyword>
<dbReference type="RefSeq" id="WP_133322606.1">
    <property type="nucleotide sequence ID" value="NZ_SMTF01000011.1"/>
</dbReference>
<protein>
    <recommendedName>
        <fullName evidence="5">DUF3828 domain-containing protein</fullName>
    </recommendedName>
</protein>
<gene>
    <name evidence="3" type="ORF">E2F46_12650</name>
</gene>
<proteinExistence type="predicted"/>
<reference evidence="3 4" key="1">
    <citation type="submission" date="2019-03" db="EMBL/GenBank/DDBJ databases">
        <title>Luteimonas zhaokaii sp.nov., isolated from the rectal contents of Plateau pika in Yushu, Qinghai Province, China.</title>
        <authorList>
            <person name="Zhang G."/>
        </authorList>
    </citation>
    <scope>NUCLEOTIDE SEQUENCE [LARGE SCALE GENOMIC DNA]</scope>
    <source>
        <strain evidence="3 4">B9</strain>
    </source>
</reference>
<evidence type="ECO:0000313" key="4">
    <source>
        <dbReference type="Proteomes" id="UP000294796"/>
    </source>
</evidence>
<evidence type="ECO:0000256" key="2">
    <source>
        <dbReference type="SAM" id="SignalP"/>
    </source>
</evidence>